<keyword evidence="2" id="KW-1185">Reference proteome</keyword>
<sequence length="1270" mass="142950">MALATLTASAAQAPQAQLLFYVSARDSLNADIAGGDAQPNFIDQIKRSHTGVRDAQSNQGWAIEWADEGILSWNAPGNIYAQRGTLSFFWRPGYPVGEAPFVIFRVGYADHSSWDMAWLRIDWNGSGFDAFVTDANLARTRVSYTMAQVPAADQWLHLAFSWDETRGVALYVDGKPAARAALNTRLGSADFDTGLDQFGLAGRVLSPHQVQSRYNFLRGSHLAELRVYDQMLDDTSVQSLARQQTQAVAAQPSGDPHQAWLYRHGWEARNAPPLLKPGHNSFRKIELTDTFDLKQWMWKATDGIAETTWPGVYNRSRLPGRNDYFQLPDWNTYVEGGQHFDVYLPAETINRIEMRGAAFGELQYRRNTQGQFNTLAQRPRGSVRSVFDIAPITAGQLRFSNSQPETPIQEFWAYRTGTDAEPEGNVKLRYQIRADAAPDFDNLDKLRQFIQGRYPATERATVLAAPRGAALRKRDSTLADTLKHQPLVHVLIPSSVSHPPAGKPLTRSWAYGWENMYDGLDGIALDLPPLNLTPTHKGGVIPLNIRIKDPLWPMRDLLDISVSVKPNQAYSLWLDTRDRILTNDSLYLTIAAAAPAFNGSLLEGAEIRLVFKPRAQAIAEHTTDRFNQVRDNWGFLVEEHTTSQRQQLYRRAHVDISDLLRVDPDHELGRRYWAYMSYGNQGLPPFEQPQAPAGIPLWAFRQIEELKLVRHHINWWIDKRQVDYGDFGGGISDDSDLVQQWPGLALMGVDPDKINTSITALADAAYRNGMFTDGLPSIETDELHVYEEGINTNSALFLLNWGQPWATERLMETVAALHRIIKPNPQGHWLFSSNWFSGKKIYREGHWEWQKPYSFPIMHPAIMLGEFNADPRSRQLVTRLADGYLAYSYTAADGQWALPNEINWRTGATRGGEMHRGAGAGDIPTLFWSAWHWTGDERYLKVLDYRAARAGISSLSRINDNFIDLLGKRDTWGKALAADAGPNREFENFVAWENSGDKTYLEQLYADNIRLKSLSMYFNTEGHWWSDRVEARHDLLQRARLGGVALSRNRTNPGHSVSWRFDDPDGALQVALLMPRARTDKLKIIAYNLSDKVQSAQMTGWNVQAGRWQFTTGIDSTGNDKIDKPLTQQQVAFEKTLSIPVTFPPRQTLVIEMALLDASTPVEFRPDLAIGRGDVTLKGKALHVRVHSLGHQDAPAGEVLVENAQGQVLARAPVPPLAAPSNLQAQTVQVSLDLPRKMDLHNAHVRVVLADDTAEITQLNNRVDFNDWIR</sequence>
<dbReference type="Pfam" id="PF13385">
    <property type="entry name" value="Laminin_G_3"/>
    <property type="match status" value="1"/>
</dbReference>
<dbReference type="OrthoDB" id="7311100at2"/>
<evidence type="ECO:0000313" key="1">
    <source>
        <dbReference type="EMBL" id="ACE85321.1"/>
    </source>
</evidence>
<name>B3PH05_CELJU</name>
<protein>
    <submittedName>
        <fullName evidence="1">Uncharacterized protein</fullName>
    </submittedName>
</protein>
<reference evidence="1 2" key="1">
    <citation type="journal article" date="2008" name="J. Bacteriol.">
        <title>Insights into plant cell wall degradation from the genome sequence of the soil bacterium Cellvibrio japonicus.</title>
        <authorList>
            <person name="Deboy R.T."/>
            <person name="Mongodin E.F."/>
            <person name="Fouts D.E."/>
            <person name="Tailford L.E."/>
            <person name="Khouri H."/>
            <person name="Emerson J.B."/>
            <person name="Mohamoud Y."/>
            <person name="Watkins K."/>
            <person name="Henrissat B."/>
            <person name="Gilbert H.J."/>
            <person name="Nelson K.E."/>
        </authorList>
    </citation>
    <scope>NUCLEOTIDE SEQUENCE [LARGE SCALE GENOMIC DNA]</scope>
    <source>
        <strain evidence="1 2">Ueda107</strain>
    </source>
</reference>
<dbReference type="SUPFAM" id="SSF49899">
    <property type="entry name" value="Concanavalin A-like lectins/glucanases"/>
    <property type="match status" value="1"/>
</dbReference>
<dbReference type="EMBL" id="CP000934">
    <property type="protein sequence ID" value="ACE85321.1"/>
    <property type="molecule type" value="Genomic_DNA"/>
</dbReference>
<dbReference type="InterPro" id="IPR013320">
    <property type="entry name" value="ConA-like_dom_sf"/>
</dbReference>
<proteinExistence type="predicted"/>
<dbReference type="STRING" id="498211.CJA_3600"/>
<dbReference type="eggNOG" id="COG3401">
    <property type="taxonomic scope" value="Bacteria"/>
</dbReference>
<accession>B3PH05</accession>
<organism evidence="1 2">
    <name type="scientific">Cellvibrio japonicus (strain Ueda107)</name>
    <name type="common">Pseudomonas fluorescens subsp. cellulosa</name>
    <dbReference type="NCBI Taxonomy" id="498211"/>
    <lineage>
        <taxon>Bacteria</taxon>
        <taxon>Pseudomonadati</taxon>
        <taxon>Pseudomonadota</taxon>
        <taxon>Gammaproteobacteria</taxon>
        <taxon>Cellvibrionales</taxon>
        <taxon>Cellvibrionaceae</taxon>
        <taxon>Cellvibrio</taxon>
    </lineage>
</organism>
<dbReference type="KEGG" id="cja:CJA_3600"/>
<dbReference type="Proteomes" id="UP000001036">
    <property type="component" value="Chromosome"/>
</dbReference>
<dbReference type="AlphaFoldDB" id="B3PH05"/>
<gene>
    <name evidence="1" type="ordered locus">CJA_3600</name>
</gene>
<evidence type="ECO:0000313" key="2">
    <source>
        <dbReference type="Proteomes" id="UP000001036"/>
    </source>
</evidence>
<dbReference type="Gene3D" id="2.60.120.200">
    <property type="match status" value="1"/>
</dbReference>
<dbReference type="RefSeq" id="WP_012489175.1">
    <property type="nucleotide sequence ID" value="NC_010995.1"/>
</dbReference>
<dbReference type="HOGENOM" id="CLU_006464_0_0_6"/>